<evidence type="ECO:0000313" key="5">
    <source>
        <dbReference type="Proteomes" id="UP000248764"/>
    </source>
</evidence>
<dbReference type="PANTHER" id="PTHR45953">
    <property type="entry name" value="IDURONATE 2-SULFATASE"/>
    <property type="match status" value="1"/>
</dbReference>
<evidence type="ECO:0000256" key="1">
    <source>
        <dbReference type="ARBA" id="ARBA00022723"/>
    </source>
</evidence>
<feature type="compositionally biased region" description="Basic and acidic residues" evidence="3">
    <location>
        <begin position="71"/>
        <end position="87"/>
    </location>
</feature>
<organism evidence="4 5">
    <name type="scientific">Jiangella anatolica</name>
    <dbReference type="NCBI Taxonomy" id="2670374"/>
    <lineage>
        <taxon>Bacteria</taxon>
        <taxon>Bacillati</taxon>
        <taxon>Actinomycetota</taxon>
        <taxon>Actinomycetes</taxon>
        <taxon>Jiangellales</taxon>
        <taxon>Jiangellaceae</taxon>
        <taxon>Jiangella</taxon>
    </lineage>
</organism>
<dbReference type="Gene3D" id="3.40.720.10">
    <property type="entry name" value="Alkaline Phosphatase, subunit A"/>
    <property type="match status" value="1"/>
</dbReference>
<dbReference type="GO" id="GO:0005737">
    <property type="term" value="C:cytoplasm"/>
    <property type="evidence" value="ECO:0007669"/>
    <property type="project" value="TreeGrafter"/>
</dbReference>
<dbReference type="SUPFAM" id="SSF53649">
    <property type="entry name" value="Alkaline phosphatase-like"/>
    <property type="match status" value="1"/>
</dbReference>
<dbReference type="GO" id="GO:0046872">
    <property type="term" value="F:metal ion binding"/>
    <property type="evidence" value="ECO:0007669"/>
    <property type="project" value="UniProtKB-KW"/>
</dbReference>
<dbReference type="EMBL" id="POTW01000203">
    <property type="protein sequence ID" value="PZF79088.1"/>
    <property type="molecule type" value="Genomic_DNA"/>
</dbReference>
<reference evidence="4 5" key="1">
    <citation type="submission" date="2018-01" db="EMBL/GenBank/DDBJ databases">
        <title>Draft genome sequence of Jiangella sp. GTF31.</title>
        <authorList>
            <person name="Sahin N."/>
            <person name="Ay H."/>
            <person name="Saygin H."/>
        </authorList>
    </citation>
    <scope>NUCLEOTIDE SEQUENCE [LARGE SCALE GENOMIC DNA]</scope>
    <source>
        <strain evidence="4 5">GTF31</strain>
    </source>
</reference>
<dbReference type="Proteomes" id="UP000248764">
    <property type="component" value="Unassembled WGS sequence"/>
</dbReference>
<dbReference type="GO" id="GO:0008484">
    <property type="term" value="F:sulfuric ester hydrolase activity"/>
    <property type="evidence" value="ECO:0007669"/>
    <property type="project" value="TreeGrafter"/>
</dbReference>
<evidence type="ECO:0000313" key="4">
    <source>
        <dbReference type="EMBL" id="PZF79088.1"/>
    </source>
</evidence>
<evidence type="ECO:0000256" key="3">
    <source>
        <dbReference type="SAM" id="MobiDB-lite"/>
    </source>
</evidence>
<accession>A0A2W2BFS9</accession>
<evidence type="ECO:0000256" key="2">
    <source>
        <dbReference type="ARBA" id="ARBA00022801"/>
    </source>
</evidence>
<keyword evidence="5" id="KW-1185">Reference proteome</keyword>
<comment type="caution">
    <text evidence="4">The sequence shown here is derived from an EMBL/GenBank/DDBJ whole genome shotgun (WGS) entry which is preliminary data.</text>
</comment>
<keyword evidence="1" id="KW-0479">Metal-binding</keyword>
<feature type="non-terminal residue" evidence="4">
    <location>
        <position position="1"/>
    </location>
</feature>
<name>A0A2W2BFS9_9ACTN</name>
<sequence>TLLELAGGEVPAFVQGQSFAGVLRGEPGPRRGEVFAEKNYHDQYDPIRAIRTDRYAYIRNLQPGTPPRLSGDIERSPSRRGLGADHFRARPGEELYDLHEDPWQQRNLADDASYAPVKADLAARLTQWMDETNDPALAGPVVAPSGTLDAGSVTR</sequence>
<feature type="region of interest" description="Disordered" evidence="3">
    <location>
        <begin position="135"/>
        <end position="155"/>
    </location>
</feature>
<keyword evidence="2" id="KW-0378">Hydrolase</keyword>
<feature type="region of interest" description="Disordered" evidence="3">
    <location>
        <begin position="61"/>
        <end position="87"/>
    </location>
</feature>
<gene>
    <name evidence="4" type="ORF">C1I92_32950</name>
</gene>
<proteinExistence type="predicted"/>
<protein>
    <submittedName>
        <fullName evidence="4">Sulfatase</fullName>
    </submittedName>
</protein>
<dbReference type="PANTHER" id="PTHR45953:SF1">
    <property type="entry name" value="IDURONATE 2-SULFATASE"/>
    <property type="match status" value="1"/>
</dbReference>
<dbReference type="InterPro" id="IPR017850">
    <property type="entry name" value="Alkaline_phosphatase_core_sf"/>
</dbReference>
<dbReference type="AlphaFoldDB" id="A0A2W2BFS9"/>